<dbReference type="OrthoDB" id="9810850at2"/>
<dbReference type="InterPro" id="IPR024791">
    <property type="entry name" value="Cyt_c/ubiquinol_Oxase_su3"/>
</dbReference>
<protein>
    <submittedName>
        <fullName evidence="9">Copper oxidase</fullName>
    </submittedName>
</protein>
<feature type="transmembrane region" description="Helical" evidence="7">
    <location>
        <begin position="141"/>
        <end position="165"/>
    </location>
</feature>
<accession>A0A1V3NDW7</accession>
<proteinExistence type="inferred from homology"/>
<dbReference type="Pfam" id="PF00510">
    <property type="entry name" value="COX3"/>
    <property type="match status" value="1"/>
</dbReference>
<feature type="transmembrane region" description="Helical" evidence="7">
    <location>
        <begin position="177"/>
        <end position="196"/>
    </location>
</feature>
<evidence type="ECO:0000256" key="6">
    <source>
        <dbReference type="RuleBase" id="RU003376"/>
    </source>
</evidence>
<dbReference type="InterPro" id="IPR000298">
    <property type="entry name" value="Cyt_c_oxidase-like_su3"/>
</dbReference>
<evidence type="ECO:0000256" key="3">
    <source>
        <dbReference type="ARBA" id="ARBA00022692"/>
    </source>
</evidence>
<dbReference type="CDD" id="cd02862">
    <property type="entry name" value="NorE_like"/>
    <property type="match status" value="1"/>
</dbReference>
<dbReference type="Gene3D" id="1.20.120.80">
    <property type="entry name" value="Cytochrome c oxidase, subunit III, four-helix bundle"/>
    <property type="match status" value="1"/>
</dbReference>
<dbReference type="RefSeq" id="WP_077279469.1">
    <property type="nucleotide sequence ID" value="NZ_MVBK01000077.1"/>
</dbReference>
<dbReference type="SUPFAM" id="SSF81452">
    <property type="entry name" value="Cytochrome c oxidase subunit III-like"/>
    <property type="match status" value="1"/>
</dbReference>
<evidence type="ECO:0000256" key="1">
    <source>
        <dbReference type="ARBA" id="ARBA00004141"/>
    </source>
</evidence>
<dbReference type="PANTHER" id="PTHR11403:SF6">
    <property type="entry name" value="NITRIC OXIDE REDUCTASE SUBUNIT E"/>
    <property type="match status" value="1"/>
</dbReference>
<comment type="subcellular location">
    <subcellularLocation>
        <location evidence="6">Cell membrane</location>
        <topology evidence="6">Multi-pass membrane protein</topology>
    </subcellularLocation>
    <subcellularLocation>
        <location evidence="1">Membrane</location>
        <topology evidence="1">Multi-pass membrane protein</topology>
    </subcellularLocation>
</comment>
<keyword evidence="10" id="KW-1185">Reference proteome</keyword>
<feature type="transmembrane region" description="Helical" evidence="7">
    <location>
        <begin position="30"/>
        <end position="51"/>
    </location>
</feature>
<evidence type="ECO:0000256" key="7">
    <source>
        <dbReference type="SAM" id="Phobius"/>
    </source>
</evidence>
<feature type="transmembrane region" description="Helical" evidence="7">
    <location>
        <begin position="71"/>
        <end position="92"/>
    </location>
</feature>
<evidence type="ECO:0000256" key="2">
    <source>
        <dbReference type="ARBA" id="ARBA00010581"/>
    </source>
</evidence>
<feature type="transmembrane region" description="Helical" evidence="7">
    <location>
        <begin position="104"/>
        <end position="121"/>
    </location>
</feature>
<dbReference type="PANTHER" id="PTHR11403">
    <property type="entry name" value="CYTOCHROME C OXIDASE SUBUNIT III"/>
    <property type="match status" value="1"/>
</dbReference>
<dbReference type="GO" id="GO:0019646">
    <property type="term" value="P:aerobic electron transport chain"/>
    <property type="evidence" value="ECO:0007669"/>
    <property type="project" value="InterPro"/>
</dbReference>
<evidence type="ECO:0000256" key="5">
    <source>
        <dbReference type="ARBA" id="ARBA00023136"/>
    </source>
</evidence>
<evidence type="ECO:0000256" key="4">
    <source>
        <dbReference type="ARBA" id="ARBA00022989"/>
    </source>
</evidence>
<sequence>MPDPSAPHRGGDAPTESGWGPLSALPGNPLMWVLILSEMVVFAAFFGVFAWQRALEREVFDASQQLLDPVLGGINTMVLLTSGLFAALAVAAITQGQVVRCRRWLWAAFGLGVVFCAVKVYEYADKIGAGLTPETNTFFTWYYLLTGFHFAHVLFGLGLLALVAWRISHANVETATAFWHMVDLIWILLYPLVYLLR</sequence>
<dbReference type="STRING" id="108003.B1C78_12390"/>
<evidence type="ECO:0000259" key="8">
    <source>
        <dbReference type="PROSITE" id="PS50253"/>
    </source>
</evidence>
<comment type="similarity">
    <text evidence="2 6">Belongs to the cytochrome c oxidase subunit 3 family.</text>
</comment>
<gene>
    <name evidence="9" type="ORF">B1C78_12390</name>
</gene>
<dbReference type="PROSITE" id="PS50253">
    <property type="entry name" value="COX3"/>
    <property type="match status" value="1"/>
</dbReference>
<reference evidence="9 10" key="1">
    <citation type="submission" date="2017-02" db="EMBL/GenBank/DDBJ databases">
        <title>Genomic diversity within the haloalkaliphilic genus Thioalkalivibrio.</title>
        <authorList>
            <person name="Ahn A.-C."/>
            <person name="Meier-Kolthoff J."/>
            <person name="Overmars L."/>
            <person name="Richter M."/>
            <person name="Woyke T."/>
            <person name="Sorokin D.Y."/>
            <person name="Muyzer G."/>
        </authorList>
    </citation>
    <scope>NUCLEOTIDE SEQUENCE [LARGE SCALE GENOMIC DNA]</scope>
    <source>
        <strain evidence="9 10">ALJD</strain>
    </source>
</reference>
<dbReference type="GO" id="GO:0005886">
    <property type="term" value="C:plasma membrane"/>
    <property type="evidence" value="ECO:0007669"/>
    <property type="project" value="UniProtKB-SubCell"/>
</dbReference>
<dbReference type="AlphaFoldDB" id="A0A1V3NDW7"/>
<keyword evidence="3 6" id="KW-0812">Transmembrane</keyword>
<dbReference type="EMBL" id="MVBK01000077">
    <property type="protein sequence ID" value="OOG23133.1"/>
    <property type="molecule type" value="Genomic_DNA"/>
</dbReference>
<evidence type="ECO:0000313" key="10">
    <source>
        <dbReference type="Proteomes" id="UP000189462"/>
    </source>
</evidence>
<dbReference type="Proteomes" id="UP000189462">
    <property type="component" value="Unassembled WGS sequence"/>
</dbReference>
<feature type="domain" description="Heme-copper oxidase subunit III family profile" evidence="8">
    <location>
        <begin position="31"/>
        <end position="197"/>
    </location>
</feature>
<evidence type="ECO:0000313" key="9">
    <source>
        <dbReference type="EMBL" id="OOG23133.1"/>
    </source>
</evidence>
<dbReference type="InterPro" id="IPR013833">
    <property type="entry name" value="Cyt_c_oxidase_su3_a-hlx"/>
</dbReference>
<keyword evidence="5 7" id="KW-0472">Membrane</keyword>
<comment type="caution">
    <text evidence="9">The sequence shown here is derived from an EMBL/GenBank/DDBJ whole genome shotgun (WGS) entry which is preliminary data.</text>
</comment>
<keyword evidence="4 7" id="KW-1133">Transmembrane helix</keyword>
<dbReference type="GO" id="GO:0004129">
    <property type="term" value="F:cytochrome-c oxidase activity"/>
    <property type="evidence" value="ECO:0007669"/>
    <property type="project" value="InterPro"/>
</dbReference>
<organism evidence="9 10">
    <name type="scientific">Thioalkalivibrio denitrificans</name>
    <dbReference type="NCBI Taxonomy" id="108003"/>
    <lineage>
        <taxon>Bacteria</taxon>
        <taxon>Pseudomonadati</taxon>
        <taxon>Pseudomonadota</taxon>
        <taxon>Gammaproteobacteria</taxon>
        <taxon>Chromatiales</taxon>
        <taxon>Ectothiorhodospiraceae</taxon>
        <taxon>Thioalkalivibrio</taxon>
    </lineage>
</organism>
<dbReference type="InterPro" id="IPR035973">
    <property type="entry name" value="Cyt_c_oxidase_su3-like_sf"/>
</dbReference>
<name>A0A1V3NDW7_9GAMM</name>